<keyword evidence="1" id="KW-0732">Signal</keyword>
<evidence type="ECO:0000313" key="2">
    <source>
        <dbReference type="EMBL" id="RUS66634.1"/>
    </source>
</evidence>
<dbReference type="EMBL" id="PQSP01000004">
    <property type="protein sequence ID" value="RUS66634.1"/>
    <property type="molecule type" value="Genomic_DNA"/>
</dbReference>
<feature type="signal peptide" evidence="1">
    <location>
        <begin position="1"/>
        <end position="21"/>
    </location>
</feature>
<evidence type="ECO:0000256" key="1">
    <source>
        <dbReference type="SAM" id="SignalP"/>
    </source>
</evidence>
<sequence precursor="true">MSSTRKAVALAILVAAVSVTACNGISPNIGIGVFGGSRHSGVGVGVGFPIGGSVPSVPQTPPQVVAYNVGDLVAENDLFYRKFLGMTPQNGYVVQDFYKSAHSAATTQSEQSDEKLTDAYVLRTEADVEGLLYSGAVEGSGGLSQGMLNWLGQLNAAGPYVLWYENGRKALETRYLNGQLHGAWTVWYANGQMQTEGAYDHGQRVGVWRMWNEQGVLLHEERLEATAQ</sequence>
<dbReference type="SUPFAM" id="SSF82185">
    <property type="entry name" value="Histone H3 K4-specific methyltransferase SET7/9 N-terminal domain"/>
    <property type="match status" value="1"/>
</dbReference>
<dbReference type="Gene3D" id="2.20.110.10">
    <property type="entry name" value="Histone H3 K4-specific methyltransferase SET7/9 N-terminal domain"/>
    <property type="match status" value="1"/>
</dbReference>
<accession>A0A433SDB7</accession>
<dbReference type="OrthoDB" id="8640908at2"/>
<gene>
    <name evidence="2" type="primary">ywqK_7</name>
    <name evidence="2" type="ORF">CUZ56_01914</name>
</gene>
<comment type="caution">
    <text evidence="2">The sequence shown here is derived from an EMBL/GenBank/DDBJ whole genome shotgun (WGS) entry which is preliminary data.</text>
</comment>
<feature type="chain" id="PRO_5019340476" evidence="1">
    <location>
        <begin position="22"/>
        <end position="228"/>
    </location>
</feature>
<dbReference type="PROSITE" id="PS51257">
    <property type="entry name" value="PROKAR_LIPOPROTEIN"/>
    <property type="match status" value="1"/>
</dbReference>
<dbReference type="AlphaFoldDB" id="A0A433SDB7"/>
<evidence type="ECO:0000313" key="3">
    <source>
        <dbReference type="Proteomes" id="UP000286947"/>
    </source>
</evidence>
<organism evidence="2 3">
    <name type="scientific">Saezia sanguinis</name>
    <dbReference type="NCBI Taxonomy" id="1965230"/>
    <lineage>
        <taxon>Bacteria</taxon>
        <taxon>Pseudomonadati</taxon>
        <taxon>Pseudomonadota</taxon>
        <taxon>Betaproteobacteria</taxon>
        <taxon>Burkholderiales</taxon>
        <taxon>Saeziaceae</taxon>
        <taxon>Saezia</taxon>
    </lineage>
</organism>
<name>A0A433SDB7_9BURK</name>
<dbReference type="Proteomes" id="UP000286947">
    <property type="component" value="Unassembled WGS sequence"/>
</dbReference>
<protein>
    <submittedName>
        <fullName evidence="2">Antitoxin YwqK</fullName>
    </submittedName>
</protein>
<dbReference type="RefSeq" id="WP_126980111.1">
    <property type="nucleotide sequence ID" value="NZ_CAWUGC010000015.1"/>
</dbReference>
<keyword evidence="3" id="KW-1185">Reference proteome</keyword>
<proteinExistence type="predicted"/>
<reference evidence="2 3" key="1">
    <citation type="submission" date="2018-01" db="EMBL/GenBank/DDBJ databases">
        <title>Saezia sanguinis gen. nov., sp. nov., in the order Burkholderiales isolated from human blood.</title>
        <authorList>
            <person name="Medina-Pascual M.J."/>
            <person name="Valdezate S."/>
            <person name="Monzon S."/>
            <person name="Cuesta I."/>
            <person name="Carrasco G."/>
            <person name="Villalon P."/>
            <person name="Saez-Nieto J.A."/>
        </authorList>
    </citation>
    <scope>NUCLEOTIDE SEQUENCE [LARGE SCALE GENOMIC DNA]</scope>
    <source>
        <strain evidence="2 3">CNM695-12</strain>
    </source>
</reference>